<evidence type="ECO:0000256" key="6">
    <source>
        <dbReference type="SAM" id="Phobius"/>
    </source>
</evidence>
<organism evidence="7 8">
    <name type="scientific">Sporisorium reilianum f. sp. reilianum</name>
    <dbReference type="NCBI Taxonomy" id="72559"/>
    <lineage>
        <taxon>Eukaryota</taxon>
        <taxon>Fungi</taxon>
        <taxon>Dikarya</taxon>
        <taxon>Basidiomycota</taxon>
        <taxon>Ustilaginomycotina</taxon>
        <taxon>Ustilaginomycetes</taxon>
        <taxon>Ustilaginales</taxon>
        <taxon>Ustilaginaceae</taxon>
        <taxon>Sporisorium</taxon>
    </lineage>
</organism>
<evidence type="ECO:0000256" key="2">
    <source>
        <dbReference type="ARBA" id="ARBA00008974"/>
    </source>
</evidence>
<dbReference type="CDD" id="cd11482">
    <property type="entry name" value="SLC-NCS1sbd_NRT1-like"/>
    <property type="match status" value="1"/>
</dbReference>
<dbReference type="InterPro" id="IPR001248">
    <property type="entry name" value="Pur-cyt_permease"/>
</dbReference>
<feature type="transmembrane region" description="Helical" evidence="6">
    <location>
        <begin position="476"/>
        <end position="496"/>
    </location>
</feature>
<feature type="transmembrane region" description="Helical" evidence="6">
    <location>
        <begin position="508"/>
        <end position="529"/>
    </location>
</feature>
<feature type="transmembrane region" description="Helical" evidence="6">
    <location>
        <begin position="423"/>
        <end position="448"/>
    </location>
</feature>
<evidence type="ECO:0000256" key="4">
    <source>
        <dbReference type="ARBA" id="ARBA00022989"/>
    </source>
</evidence>
<feature type="transmembrane region" description="Helical" evidence="6">
    <location>
        <begin position="361"/>
        <end position="385"/>
    </location>
</feature>
<dbReference type="Gene3D" id="1.10.4160.10">
    <property type="entry name" value="Hydantoin permease"/>
    <property type="match status" value="1"/>
</dbReference>
<feature type="transmembrane region" description="Helical" evidence="6">
    <location>
        <begin position="155"/>
        <end position="177"/>
    </location>
</feature>
<comment type="similarity">
    <text evidence="2">Belongs to the purine-cytosine permease (2.A.39) family.</text>
</comment>
<dbReference type="PANTHER" id="PTHR30618:SF0">
    <property type="entry name" value="PURINE-URACIL PERMEASE NCS1"/>
    <property type="match status" value="1"/>
</dbReference>
<dbReference type="Proteomes" id="UP000239563">
    <property type="component" value="Chromosome XIV"/>
</dbReference>
<feature type="transmembrane region" description="Helical" evidence="6">
    <location>
        <begin position="240"/>
        <end position="260"/>
    </location>
</feature>
<feature type="transmembrane region" description="Helical" evidence="6">
    <location>
        <begin position="397"/>
        <end position="417"/>
    </location>
</feature>
<evidence type="ECO:0000256" key="3">
    <source>
        <dbReference type="ARBA" id="ARBA00022692"/>
    </source>
</evidence>
<feature type="transmembrane region" description="Helical" evidence="6">
    <location>
        <begin position="315"/>
        <end position="341"/>
    </location>
</feature>
<dbReference type="PANTHER" id="PTHR30618">
    <property type="entry name" value="NCS1 FAMILY PURINE/PYRIMIDINE TRANSPORTER"/>
    <property type="match status" value="1"/>
</dbReference>
<protein>
    <submittedName>
        <fullName evidence="7">Related to Uracil permease</fullName>
    </submittedName>
</protein>
<accession>A0A2N8UIQ0</accession>
<feature type="transmembrane region" description="Helical" evidence="6">
    <location>
        <begin position="122"/>
        <end position="143"/>
    </location>
</feature>
<dbReference type="EMBL" id="LT795067">
    <property type="protein sequence ID" value="SJX64825.1"/>
    <property type="molecule type" value="Genomic_DNA"/>
</dbReference>
<dbReference type="GO" id="GO:0015205">
    <property type="term" value="F:nucleobase transmembrane transporter activity"/>
    <property type="evidence" value="ECO:0007669"/>
    <property type="project" value="TreeGrafter"/>
</dbReference>
<dbReference type="AlphaFoldDB" id="A0A2N8UIQ0"/>
<dbReference type="InterPro" id="IPR045225">
    <property type="entry name" value="Uracil/uridine/allantoin_perm"/>
</dbReference>
<keyword evidence="5 6" id="KW-0472">Membrane</keyword>
<evidence type="ECO:0000313" key="7">
    <source>
        <dbReference type="EMBL" id="SJX64825.1"/>
    </source>
</evidence>
<evidence type="ECO:0000256" key="1">
    <source>
        <dbReference type="ARBA" id="ARBA00004141"/>
    </source>
</evidence>
<feature type="transmembrane region" description="Helical" evidence="6">
    <location>
        <begin position="280"/>
        <end position="303"/>
    </location>
</feature>
<reference evidence="7 8" key="1">
    <citation type="submission" date="2017-02" db="EMBL/GenBank/DDBJ databases">
        <authorList>
            <person name="Peterson S.W."/>
        </authorList>
    </citation>
    <scope>NUCLEOTIDE SEQUENCE [LARGE SCALE GENOMIC DNA]</scope>
    <source>
        <strain evidence="7 8">SRS1_H2-8</strain>
    </source>
</reference>
<proteinExistence type="inferred from homology"/>
<name>A0A2N8UIQ0_9BASI</name>
<dbReference type="GO" id="GO:0005886">
    <property type="term" value="C:plasma membrane"/>
    <property type="evidence" value="ECO:0007669"/>
    <property type="project" value="TreeGrafter"/>
</dbReference>
<keyword evidence="4 6" id="KW-1133">Transmembrane helix</keyword>
<dbReference type="Pfam" id="PF02133">
    <property type="entry name" value="Transp_cyt_pur"/>
    <property type="match status" value="1"/>
</dbReference>
<keyword evidence="3 6" id="KW-0812">Transmembrane</keyword>
<sequence length="600" mass="65178">MSIFRRQTLSSHSHSSPLKVPLSVVLGENPSSPCATLPPSTMRLLQRRPKMTLSQPRFQLRLSQETALDNHDLKPVPPAKRTWRAIDWVSYWISDQFAPATWQLGASMAATGVTARAAIPCVFLGFLCVGFVMWAAGVIGATYHVAFPVINRAPWGIYGSLFPVAARAFLALMWLSILTVTGGNLTEQLLISLSPRFAHMPNHLPESANITSRGLLCFFVYWIVQTPITMIPVARLKYFFRFKAVVCPPAFLAIGIWALVKTHGGGPLVRGPVTAGVWPIIAALNAATTIYCTVAVNIADFTRFSRSARGTWQQVVLLPITGTIPCACGFFAADAALKLYGEAAWDPAKLIALWGSRPATFFGALVFLIATVGVNISANAISFATDAMSVWPAYVDIRRGCAIAAVLAVAITPWNLVNSAQGFLNFLGAYGCWLGPVSGIMLVDYYLLRRQKLDVRQLYVHPRGMYSYVHGVNPRAYLAFLVAFVPNLPGFINAINPAVGVNVPIYHFNWYFGIVVGAVVYGVLCKYVWPLPPVSLVDEAVYPDEAYFWPDDESASSIDKDVDAEKTAGSGNVAMGTAATEGGSLDGMQIDTVLGKAQHK</sequence>
<comment type="subcellular location">
    <subcellularLocation>
        <location evidence="1">Membrane</location>
        <topology evidence="1">Multi-pass membrane protein</topology>
    </subcellularLocation>
</comment>
<evidence type="ECO:0000313" key="8">
    <source>
        <dbReference type="Proteomes" id="UP000239563"/>
    </source>
</evidence>
<evidence type="ECO:0000256" key="5">
    <source>
        <dbReference type="ARBA" id="ARBA00023136"/>
    </source>
</evidence>
<gene>
    <name evidence="7" type="ORF">SRS1_15254</name>
</gene>